<sequence>MSNEPDLEEVTGATKNLNIDDSEAVPQDEGASDLAEAKEESLDQEISTIPEEKKKKKKSVGFAPPPEEDLAAHHKILKEKELQEIKSNPFHKIPPELAYLENKNRTPGPKPLPSFSDLNKFDTDGSKKNPSTKAKRTYGNADVGDLRALAIKVISVANKQTEVFNFNNPTIDRPISSNTMIVDVQYAGLNSYDLGKINKYAINVSEVKIGIGYEFVGFISDLGSQFVEYDSVYKIGQPVVGILNPYGRKGSLSTSLLVNPKRDVVVPVTEEVLEKLKHLKVEIDDESKEFGLQDETDDVIDSTNENTPEIQRDIDPADAVPEQPNDSQVAETTKPSAFKKLSNFEIDPELTPLSKLVTFPVLYSRAKAALADSHANFIKNGSANVLINGADTNLGLTIFQLLNSSVYSFLERLNIILVTRESSKERMEAFVKKFTKYDPTKTINVKIVPFDSVNTEDLVLQGEKTPILYKKPNLFACEILDAMFYENGLNKSNINDYKLDTIIDIVGGSKYFQTSSIKYSKIQTLAFPFISKLESSTKLQDILNTTKKEPFLIKILKPKSKGSNYISCCKYGRPNPSYLVDDLIQEGGNGDYVNPWSMKWTANIANSWLSSFNYFNHTELEIKQRWIEEGLQLLLDGEIKFKIDDYCDWRNNYKKVIAGMKKEDKKSIFEIETF</sequence>
<dbReference type="InterPro" id="IPR052585">
    <property type="entry name" value="Lipid_raft_assoc_Zn_ADH"/>
</dbReference>
<dbReference type="SUPFAM" id="SSF50129">
    <property type="entry name" value="GroES-like"/>
    <property type="match status" value="1"/>
</dbReference>
<keyword evidence="3" id="KW-1185">Reference proteome</keyword>
<protein>
    <submittedName>
        <fullName evidence="2">Uncharacterized protein</fullName>
    </submittedName>
</protein>
<dbReference type="PANTHER" id="PTHR43482:SF1">
    <property type="entry name" value="PROTEIN AST1-RELATED"/>
    <property type="match status" value="1"/>
</dbReference>
<feature type="region of interest" description="Disordered" evidence="1">
    <location>
        <begin position="101"/>
        <end position="138"/>
    </location>
</feature>
<dbReference type="OrthoDB" id="201656at2759"/>
<accession>A0A9P0QQG9</accession>
<dbReference type="Proteomes" id="UP000837801">
    <property type="component" value="Unassembled WGS sequence"/>
</dbReference>
<dbReference type="InterPro" id="IPR011032">
    <property type="entry name" value="GroES-like_sf"/>
</dbReference>
<feature type="region of interest" description="Disordered" evidence="1">
    <location>
        <begin position="298"/>
        <end position="334"/>
    </location>
</feature>
<dbReference type="PANTHER" id="PTHR43482">
    <property type="entry name" value="PROTEIN AST1-RELATED"/>
    <property type="match status" value="1"/>
</dbReference>
<dbReference type="EMBL" id="CAKXYY010000008">
    <property type="protein sequence ID" value="CAH2352782.1"/>
    <property type="molecule type" value="Genomic_DNA"/>
</dbReference>
<organism evidence="2 3">
    <name type="scientific">[Candida] railenensis</name>
    <dbReference type="NCBI Taxonomy" id="45579"/>
    <lineage>
        <taxon>Eukaryota</taxon>
        <taxon>Fungi</taxon>
        <taxon>Dikarya</taxon>
        <taxon>Ascomycota</taxon>
        <taxon>Saccharomycotina</taxon>
        <taxon>Pichiomycetes</taxon>
        <taxon>Debaryomycetaceae</taxon>
        <taxon>Kurtzmaniella</taxon>
    </lineage>
</organism>
<evidence type="ECO:0000313" key="3">
    <source>
        <dbReference type="Proteomes" id="UP000837801"/>
    </source>
</evidence>
<dbReference type="AlphaFoldDB" id="A0A9P0QQG9"/>
<dbReference type="Gene3D" id="3.90.180.10">
    <property type="entry name" value="Medium-chain alcohol dehydrogenases, catalytic domain"/>
    <property type="match status" value="1"/>
</dbReference>
<feature type="compositionally biased region" description="Polar residues" evidence="1">
    <location>
        <begin position="324"/>
        <end position="334"/>
    </location>
</feature>
<name>A0A9P0QQG9_9ASCO</name>
<feature type="region of interest" description="Disordered" evidence="1">
    <location>
        <begin position="1"/>
        <end position="72"/>
    </location>
</feature>
<evidence type="ECO:0000313" key="2">
    <source>
        <dbReference type="EMBL" id="CAH2352782.1"/>
    </source>
</evidence>
<comment type="caution">
    <text evidence="2">The sequence shown here is derived from an EMBL/GenBank/DDBJ whole genome shotgun (WGS) entry which is preliminary data.</text>
</comment>
<evidence type="ECO:0000256" key="1">
    <source>
        <dbReference type="SAM" id="MobiDB-lite"/>
    </source>
</evidence>
<proteinExistence type="predicted"/>
<reference evidence="2" key="1">
    <citation type="submission" date="2022-03" db="EMBL/GenBank/DDBJ databases">
        <authorList>
            <person name="Legras J.-L."/>
            <person name="Devillers H."/>
            <person name="Grondin C."/>
        </authorList>
    </citation>
    <scope>NUCLEOTIDE SEQUENCE</scope>
    <source>
        <strain evidence="2">CLIB 1423</strain>
    </source>
</reference>
<gene>
    <name evidence="2" type="ORF">CLIB1423_08S00958</name>
</gene>